<dbReference type="PANTHER" id="PTHR35204:SF1">
    <property type="entry name" value="ENTEROTOXIN"/>
    <property type="match status" value="1"/>
</dbReference>
<sequence length="549" mass="61525">MLWTRFAEVLLGAVLSTCASVLASQVPFTPVDDATLSWSSRPWNERASGDASGNLVFQSLASLLQMMPNSKYPIGHSIARATIPQGTLLHHGRHVGGCPSMDWIAFDPEHAMLFAFGMNGTLQTYITTRDLQLVYFDGSSGNARGGTVDTQDILFWGEPGKREKHELDRLVDGCTWAKQYGMDGILRMEFDFEIMYCDFSQGLELVSTMSSINPWADDDPSGLPSQGPTLPGGHCTPGATFHGLTKESLDAENLQISSQTLGIPPFSYPKGWKGSLPSVDVQAFFAGTWHNRFPGETRVRVDPSSLISLFDPALTSLAEARRSMTRDQYRPANISKADMARWRADIADVMARDLTVKSAIDWQSLARVIQERFGDRLPYMRHLLHEPATNVTVQLARVRKQLIVSLIPYMPRANIGKPEWFAAIARNCAVRLTDHLPRTGFTKQEHLLYHAVEEVLHEICRVYTEAWVDAFDAEKPAALVQELLAKWRDEFDLLMEWLDWPVWIKCDPACGVEESCWVPQGQPWTPDGDHEPRCIRMDFEGFVPPTGLE</sequence>
<reference evidence="2 3" key="1">
    <citation type="submission" date="2019-01" db="EMBL/GenBank/DDBJ databases">
        <title>Genome sequencing of the rare red list fungi Fomitopsis rosea.</title>
        <authorList>
            <person name="Buettner E."/>
            <person name="Kellner H."/>
        </authorList>
    </citation>
    <scope>NUCLEOTIDE SEQUENCE [LARGE SCALE GENOMIC DNA]</scope>
    <source>
        <strain evidence="2 3">DSM 105464</strain>
    </source>
</reference>
<accession>A0A4Y9YGY8</accession>
<dbReference type="PANTHER" id="PTHR35204">
    <property type="entry name" value="YALI0A21131P"/>
    <property type="match status" value="1"/>
</dbReference>
<comment type="caution">
    <text evidence="2">The sequence shown here is derived from an EMBL/GenBank/DDBJ whole genome shotgun (WGS) entry which is preliminary data.</text>
</comment>
<gene>
    <name evidence="2" type="ORF">EVJ58_g4261</name>
</gene>
<evidence type="ECO:0000313" key="3">
    <source>
        <dbReference type="Proteomes" id="UP000298390"/>
    </source>
</evidence>
<dbReference type="InterPro" id="IPR038921">
    <property type="entry name" value="YOR389W-like"/>
</dbReference>
<dbReference type="AlphaFoldDB" id="A0A4Y9YGY8"/>
<feature type="chain" id="PRO_5021439734" evidence="1">
    <location>
        <begin position="24"/>
        <end position="549"/>
    </location>
</feature>
<keyword evidence="1" id="KW-0732">Signal</keyword>
<organism evidence="2 3">
    <name type="scientific">Rhodofomes roseus</name>
    <dbReference type="NCBI Taxonomy" id="34475"/>
    <lineage>
        <taxon>Eukaryota</taxon>
        <taxon>Fungi</taxon>
        <taxon>Dikarya</taxon>
        <taxon>Basidiomycota</taxon>
        <taxon>Agaricomycotina</taxon>
        <taxon>Agaricomycetes</taxon>
        <taxon>Polyporales</taxon>
        <taxon>Rhodofomes</taxon>
    </lineage>
</organism>
<name>A0A4Y9YGY8_9APHY</name>
<dbReference type="STRING" id="34475.A0A4Y9YGY8"/>
<dbReference type="EMBL" id="SEKV01000191">
    <property type="protein sequence ID" value="TFY61826.1"/>
    <property type="molecule type" value="Genomic_DNA"/>
</dbReference>
<evidence type="ECO:0000313" key="2">
    <source>
        <dbReference type="EMBL" id="TFY61826.1"/>
    </source>
</evidence>
<dbReference type="Proteomes" id="UP000298390">
    <property type="component" value="Unassembled WGS sequence"/>
</dbReference>
<feature type="signal peptide" evidence="1">
    <location>
        <begin position="1"/>
        <end position="23"/>
    </location>
</feature>
<proteinExistence type="predicted"/>
<evidence type="ECO:0000256" key="1">
    <source>
        <dbReference type="SAM" id="SignalP"/>
    </source>
</evidence>
<protein>
    <submittedName>
        <fullName evidence="2">Uncharacterized protein</fullName>
    </submittedName>
</protein>